<keyword evidence="4" id="KW-0175">Coiled coil</keyword>
<dbReference type="Pfam" id="PF23271">
    <property type="entry name" value="HEAT_GCN1"/>
    <property type="match status" value="2"/>
</dbReference>
<evidence type="ECO:0000256" key="1">
    <source>
        <dbReference type="ARBA" id="ARBA00007366"/>
    </source>
</evidence>
<gene>
    <name evidence="6" type="ORF">DUI87_17502</name>
</gene>
<dbReference type="OrthoDB" id="5148094at2759"/>
<feature type="coiled-coil region" evidence="4">
    <location>
        <begin position="791"/>
        <end position="824"/>
    </location>
</feature>
<feature type="repeat" description="HEAT" evidence="3">
    <location>
        <begin position="2022"/>
        <end position="2059"/>
    </location>
</feature>
<dbReference type="SMART" id="SM01349">
    <property type="entry name" value="TOG"/>
    <property type="match status" value="1"/>
</dbReference>
<feature type="repeat" description="HEAT" evidence="3">
    <location>
        <begin position="1674"/>
        <end position="1712"/>
    </location>
</feature>
<dbReference type="EMBL" id="QRBI01000121">
    <property type="protein sequence ID" value="RMC05957.1"/>
    <property type="molecule type" value="Genomic_DNA"/>
</dbReference>
<dbReference type="SUPFAM" id="SSF48371">
    <property type="entry name" value="ARM repeat"/>
    <property type="match status" value="4"/>
</dbReference>
<proteinExistence type="inferred from homology"/>
<dbReference type="InterPro" id="IPR016024">
    <property type="entry name" value="ARM-type_fold"/>
</dbReference>
<keyword evidence="7" id="KW-1185">Reference proteome</keyword>
<evidence type="ECO:0000259" key="5">
    <source>
        <dbReference type="SMART" id="SM01349"/>
    </source>
</evidence>
<dbReference type="PANTHER" id="PTHR23346:SF7">
    <property type="entry name" value="STALLED RIBOSOME SENSOR GCN1"/>
    <property type="match status" value="1"/>
</dbReference>
<dbReference type="Pfam" id="PF24993">
    <property type="entry name" value="GNC1_N"/>
    <property type="match status" value="1"/>
</dbReference>
<dbReference type="InterPro" id="IPR034085">
    <property type="entry name" value="TOG"/>
</dbReference>
<keyword evidence="2" id="KW-0677">Repeat</keyword>
<comment type="similarity">
    <text evidence="1">Belongs to the GCN1 family.</text>
</comment>
<dbReference type="GO" id="GO:0019887">
    <property type="term" value="F:protein kinase regulator activity"/>
    <property type="evidence" value="ECO:0007669"/>
    <property type="project" value="TreeGrafter"/>
</dbReference>
<dbReference type="GO" id="GO:0034198">
    <property type="term" value="P:cellular response to amino acid starvation"/>
    <property type="evidence" value="ECO:0007669"/>
    <property type="project" value="TreeGrafter"/>
</dbReference>
<accession>A0A3M0KFR8</accession>
<evidence type="ECO:0000313" key="7">
    <source>
        <dbReference type="Proteomes" id="UP000269221"/>
    </source>
</evidence>
<evidence type="ECO:0000256" key="4">
    <source>
        <dbReference type="SAM" id="Coils"/>
    </source>
</evidence>
<dbReference type="Pfam" id="PF24984">
    <property type="entry name" value="HEAT_EF3_GNC1"/>
    <property type="match status" value="1"/>
</dbReference>
<sequence length="2784" mass="306434">MAADTQISDTLKRFAVKVTTASVKERREILSELGKCISGKDLPEGAVKGLCKLFCLTLHRYRDAASRRALQLALQQLAESQPEATAKNLLHSLQSSGIGGKAGVPSKSSGSAALLALSWTCLLVRTVFPTPDKRQGETWKKLVEVQCLLLLEVLGGSHKQAVDGAVKKLNRLWKENQDLVDQYLSVILGLEPNQSYAAMLGLVVQFCTAQKEMDIIKRYKSALLDFYLKTILMSKTKPQKHVLDGCSPLLRYMSHAEFKDSVLPTLQKSLLRSPENVIETISCLLVSVNLDLSQYALDIVKGLASHLKSNSVQLMDEAVVALKNLARQCSDPSAVESLGRHLFAILGGSEGKLTVVAQKMSVLSVHEGTLVHAVSVLALWCVRFTTEVPKKLVEWLKKAFSLKTSTSAVRHAYLQCMLASFKGDTLLQGMDLLPMLIQTVEKAASQSTQVPMVTEGVAAALLICRMSVIEGQTESKLNGFWQLILDEKKQIFTSEKFLQSASEEAMCTVLQLTERLLLDHAQRLPESKVQYVRQYHRALVAVLLSRTWHVRRQAHQTVKKLLSSLGGYKLAYGLLEELKVVLSSHKVLPQEVLVTEAGELSELGRTYIPPRVLHEALCVISSVAGLDVDSFEPEKLALEMLLVSHHPSVVAVQPGLWPALLIKMKIDPKDFITKHLNDILPRITTYTPENQSSMNAVGSLSLLSPGRVLPQLISTISASMENPALCQVTREEFAIMKTPEGELYDKSIIQSAQQDSMKKANMKRENKAYSFKEQIIELELKEEIKKKKGIKDEVQLTSKQKELMHAQLEREAQIRKRLKELDDELETALGLLDTVIKKKPPGLTQYIPGLISSFLPLFRSPLAAPRIKKPFLSLASCVMPARLKTFGTLVSHVTLRLMKPECELDESWCQEELPTALNRVVSLLHAHTIPSRTSKGEPGAAPLSAPAFSLVFPLLKTVMTETPHNSEDKEEFLVKILQILTVHAQLRSSGNGQSLLVDENGPELLPRRDMLVLLTRVIGTGSPRLQVLASEALTALCASSSGEDGCAYAEQEEIDVLLQALQSPCMSVRDAALRGLMELQMVLPTPDSDEKNGLNLLRRLWVVKFDVEDEIQKLAERLWESMGLELQPDLCSLLIKDVIYHEEAVRQAGAEALSRAVAQYRKQAAEVMSKLTEIYQEKLYRPPPVLDALGRVISESPPDQWEARCGIALALNRLSEHLDSSQVKPLFQFFVPDALNDRSPEVRKCMLDAALSTLNTHGKDNVNSLLPVFEEFLKNAPNDASYDAVRQSVVILMGSLAKHLDKSDPKVKPIVGKLIAALSTPSQQVQESVASCLPPLVPAIKEDAGGMIQKLMQLLLESDKYAERKGAAYGLAGLVKGLGILSLKQQEMMTTLTDAIQDKKNFRRREGALFAFEMLCSMLGKLFEPYVVHVLPHLLLCFGDGNQYVREPLIGSYLASCIIVLRHYLHEGFVPRESQRKENSVVSQFVSVLFSLEAADDCAKAVMSNLSTHGVKLVLPSLLAALEEESWRTKAGSVELLGAMAYCAPKQLSSCLPNIVPKLTEVLTDSHVKVQNAGQQALRQIGSVIRNPEILAIAPVLLDALTDPSRKTQKCLQTLLDTKFVHFIDAPSLALIMPIVQRAFQDRSTDTRKMAAQIIGNMYSLTDQKDLAPYLPSVTPGLKASLLDPVPEVRTVSAKALGAMVKGMGESCFEDLLPWLMETLTYEQSSVDRSGAAQGLAEVMAGLGVEKLEKLMPEIVATASKVDIAPHVRDGYIMMFNYLPITFGDKFTPYVGPIIPCILKALADENEFVRDTALRAGQRIISMYAETAIALLLPQLEDGLFDDLWRIRFSSVQLLGDLLFHISGVTGKMTTETASEDDNFGTAQSNKAIITALGVERRNRVLAGLYMGRSDTQLVVRQASLHVWKIVVSNTPRTLREILPTLFGLLLKFLASTCADKRTVAARTLGDLVRKLGEKILPEIIPILEDGLRSDKSDERQGVCIGLSEIMKSTSRDAVLLFSESLVPTVRKALCDPLEEVREAAAKTFEQLHSTIGHQALEDILPFLLKQLDNEETADFAVDGLKQVMAVKSRVVLPYLVPKLTTPPVNTRVLAFLSSVAGDALTRHLSVILPAMMSALKEKLGTSEEQLASSTAQLFVVTGCLKIVHQVYFPAQNLCSPDSQIGCFIQSISFSRMSLFAWWHIEMANCQSVILSVEDDVGQRIITEDLLEASRSPELGMRQAAAVMLNIYCSKTKADYTGHLRSLVSGLIRLFNDTNPVVLNESWDALNSITKKLDAGNQLALIEDLHRDIRIVGNEAKGEHVPGFCIPKKVKNQNERGFITATIPYLWGELIDITAIRSIDYLGIPNLYIGGLFGVTSILVVLREGVLTGNPEQKEEAAKALGLVIKLTSAEALKPSVVSITGPLIRILGDRFSWNVKVALLETLSLLLAKVEIALKPFLPQLQTTFTKALQDSNRTVRLKAADALGKLIVIHVKVDPLFTELLNGIRSSDDSAIRDTMLQALRFVTRGAGAKVDAAIRKNISTVLLGMLGHDEDATRMASAGCLAELCAFLSDDELSTVLHQHLLADVSGIDWMVRHGRSLALSVAVNVAPGRLCSPKYYSSVQEMIISNATADRIPIAVSGVRGMGFLMKYHMEGGGNLPPKLSSLFIKCLQNSSSDIKLVAEKMIWWANKSHLPPLDTQTIKPILKALLDNTKDKNTSVRAYSDQAIVNLLKMRAGEEVLESVSKILDAASLELLNESCRRSLRKLAGQADSEEQIDDTILT</sequence>
<evidence type="ECO:0000256" key="2">
    <source>
        <dbReference type="ARBA" id="ARBA00022737"/>
    </source>
</evidence>
<organism evidence="6 7">
    <name type="scientific">Hirundo rustica rustica</name>
    <dbReference type="NCBI Taxonomy" id="333673"/>
    <lineage>
        <taxon>Eukaryota</taxon>
        <taxon>Metazoa</taxon>
        <taxon>Chordata</taxon>
        <taxon>Craniata</taxon>
        <taxon>Vertebrata</taxon>
        <taxon>Euteleostomi</taxon>
        <taxon>Archelosauria</taxon>
        <taxon>Archosauria</taxon>
        <taxon>Dinosauria</taxon>
        <taxon>Saurischia</taxon>
        <taxon>Theropoda</taxon>
        <taxon>Coelurosauria</taxon>
        <taxon>Aves</taxon>
        <taxon>Neognathae</taxon>
        <taxon>Neoaves</taxon>
        <taxon>Telluraves</taxon>
        <taxon>Australaves</taxon>
        <taxon>Passeriformes</taxon>
        <taxon>Sylvioidea</taxon>
        <taxon>Hirundinidae</taxon>
        <taxon>Hirundo</taxon>
    </lineage>
</organism>
<protein>
    <recommendedName>
        <fullName evidence="5">TOG domain-containing protein</fullName>
    </recommendedName>
</protein>
<dbReference type="InterPro" id="IPR056810">
    <property type="entry name" value="GNC1-like_N"/>
</dbReference>
<dbReference type="Proteomes" id="UP000269221">
    <property type="component" value="Unassembled WGS sequence"/>
</dbReference>
<dbReference type="Gene3D" id="1.25.10.10">
    <property type="entry name" value="Leucine-rich Repeat Variant"/>
    <property type="match status" value="6"/>
</dbReference>
<name>A0A3M0KFR8_HIRRU</name>
<dbReference type="Pfam" id="PF24987">
    <property type="entry name" value="HEAT_EF3_N"/>
    <property type="match status" value="3"/>
</dbReference>
<dbReference type="FunFam" id="1.25.10.10:FF:000162">
    <property type="entry name" value="GCN1, eIF2 alpha kinase activator homolog"/>
    <property type="match status" value="1"/>
</dbReference>
<reference evidence="6 7" key="1">
    <citation type="submission" date="2018-07" db="EMBL/GenBank/DDBJ databases">
        <title>A high quality draft genome assembly of the barn swallow (H. rustica rustica).</title>
        <authorList>
            <person name="Formenti G."/>
            <person name="Chiara M."/>
            <person name="Poveda L."/>
            <person name="Francoijs K.-J."/>
            <person name="Bonisoli-Alquati A."/>
            <person name="Canova L."/>
            <person name="Gianfranceschi L."/>
            <person name="Horner D.S."/>
            <person name="Saino N."/>
        </authorList>
    </citation>
    <scope>NUCLEOTIDE SEQUENCE [LARGE SCALE GENOMIC DNA]</scope>
    <source>
        <strain evidence="6">Chelidonia</strain>
        <tissue evidence="6">Blood</tissue>
    </source>
</reference>
<dbReference type="PANTHER" id="PTHR23346">
    <property type="entry name" value="TRANSLATIONAL ACTIVATOR GCN1-RELATED"/>
    <property type="match status" value="1"/>
</dbReference>
<feature type="repeat" description="HEAT" evidence="3">
    <location>
        <begin position="1632"/>
        <end position="1670"/>
    </location>
</feature>
<dbReference type="InterPro" id="IPR057546">
    <property type="entry name" value="HEAT_GCN1"/>
</dbReference>
<feature type="domain" description="TOG" evidence="5">
    <location>
        <begin position="1335"/>
        <end position="1614"/>
    </location>
</feature>
<evidence type="ECO:0000313" key="6">
    <source>
        <dbReference type="EMBL" id="RMC05957.1"/>
    </source>
</evidence>
<dbReference type="FunFam" id="1.25.10.10:FF:000090">
    <property type="entry name" value="eIF-2-alpha kinase activator GCN1"/>
    <property type="match status" value="1"/>
</dbReference>
<dbReference type="InterPro" id="IPR021133">
    <property type="entry name" value="HEAT_type_2"/>
</dbReference>
<dbReference type="GO" id="GO:0006417">
    <property type="term" value="P:regulation of translation"/>
    <property type="evidence" value="ECO:0007669"/>
    <property type="project" value="TreeGrafter"/>
</dbReference>
<dbReference type="GO" id="GO:0005829">
    <property type="term" value="C:cytosol"/>
    <property type="evidence" value="ECO:0007669"/>
    <property type="project" value="TreeGrafter"/>
</dbReference>
<dbReference type="Pfam" id="PF25801">
    <property type="entry name" value="HEAT_GCN1_C_2"/>
    <property type="match status" value="1"/>
</dbReference>
<evidence type="ECO:0000256" key="3">
    <source>
        <dbReference type="PROSITE-ProRule" id="PRU00103"/>
    </source>
</evidence>
<dbReference type="STRING" id="333673.A0A3M0KFR8"/>
<dbReference type="InterPro" id="IPR011989">
    <property type="entry name" value="ARM-like"/>
</dbReference>
<comment type="caution">
    <text evidence="6">The sequence shown here is derived from an EMBL/GenBank/DDBJ whole genome shotgun (WGS) entry which is preliminary data.</text>
</comment>
<dbReference type="PROSITE" id="PS50077">
    <property type="entry name" value="HEAT_REPEAT"/>
    <property type="match status" value="3"/>
</dbReference>